<evidence type="ECO:0000313" key="2">
    <source>
        <dbReference type="WBParaSite" id="nRc.2.0.1.t41874-RA"/>
    </source>
</evidence>
<name>A0A915KSK5_ROMCU</name>
<accession>A0A915KSK5</accession>
<evidence type="ECO:0000313" key="1">
    <source>
        <dbReference type="Proteomes" id="UP000887565"/>
    </source>
</evidence>
<dbReference type="AlphaFoldDB" id="A0A915KSK5"/>
<dbReference type="Proteomes" id="UP000887565">
    <property type="component" value="Unplaced"/>
</dbReference>
<protein>
    <submittedName>
        <fullName evidence="2">Uncharacterized protein</fullName>
    </submittedName>
</protein>
<reference evidence="2" key="1">
    <citation type="submission" date="2022-11" db="UniProtKB">
        <authorList>
            <consortium name="WormBaseParasite"/>
        </authorList>
    </citation>
    <scope>IDENTIFICATION</scope>
</reference>
<proteinExistence type="predicted"/>
<dbReference type="WBParaSite" id="nRc.2.0.1.t41874-RA">
    <property type="protein sequence ID" value="nRc.2.0.1.t41874-RA"/>
    <property type="gene ID" value="nRc.2.0.1.g41874"/>
</dbReference>
<organism evidence="1 2">
    <name type="scientific">Romanomermis culicivorax</name>
    <name type="common">Nematode worm</name>
    <dbReference type="NCBI Taxonomy" id="13658"/>
    <lineage>
        <taxon>Eukaryota</taxon>
        <taxon>Metazoa</taxon>
        <taxon>Ecdysozoa</taxon>
        <taxon>Nematoda</taxon>
        <taxon>Enoplea</taxon>
        <taxon>Dorylaimia</taxon>
        <taxon>Mermithida</taxon>
        <taxon>Mermithoidea</taxon>
        <taxon>Mermithidae</taxon>
        <taxon>Romanomermis</taxon>
    </lineage>
</organism>
<sequence>MAALKRLLKRKARRDAAGLKADDFGHLDGNLDTFSTKFLIGSILGKKIWPPENNVIELL</sequence>
<keyword evidence="1" id="KW-1185">Reference proteome</keyword>